<accession>D7LX66</accession>
<organism evidence="3">
    <name type="scientific">Arabidopsis lyrata subsp. lyrata</name>
    <name type="common">Lyre-leaved rock-cress</name>
    <dbReference type="NCBI Taxonomy" id="81972"/>
    <lineage>
        <taxon>Eukaryota</taxon>
        <taxon>Viridiplantae</taxon>
        <taxon>Streptophyta</taxon>
        <taxon>Embryophyta</taxon>
        <taxon>Tracheophyta</taxon>
        <taxon>Spermatophyta</taxon>
        <taxon>Magnoliopsida</taxon>
        <taxon>eudicotyledons</taxon>
        <taxon>Gunneridae</taxon>
        <taxon>Pentapetalae</taxon>
        <taxon>rosids</taxon>
        <taxon>malvids</taxon>
        <taxon>Brassicales</taxon>
        <taxon>Brassicaceae</taxon>
        <taxon>Camelineae</taxon>
        <taxon>Arabidopsis</taxon>
    </lineage>
</organism>
<dbReference type="HOGENOM" id="CLU_1962590_0_0_1"/>
<name>D7LX66_ARALL</name>
<feature type="compositionally biased region" description="Basic and acidic residues" evidence="1">
    <location>
        <begin position="1"/>
        <end position="15"/>
    </location>
</feature>
<proteinExistence type="predicted"/>
<dbReference type="EMBL" id="GL348718">
    <property type="protein sequence ID" value="EFH48682.1"/>
    <property type="molecule type" value="Genomic_DNA"/>
</dbReference>
<keyword evidence="3" id="KW-1185">Reference proteome</keyword>
<feature type="region of interest" description="Disordered" evidence="1">
    <location>
        <begin position="1"/>
        <end position="70"/>
    </location>
</feature>
<evidence type="ECO:0000313" key="3">
    <source>
        <dbReference type="Proteomes" id="UP000008694"/>
    </source>
</evidence>
<evidence type="ECO:0000313" key="2">
    <source>
        <dbReference type="EMBL" id="EFH48682.1"/>
    </source>
</evidence>
<feature type="compositionally biased region" description="Basic and acidic residues" evidence="1">
    <location>
        <begin position="51"/>
        <end position="70"/>
    </location>
</feature>
<protein>
    <submittedName>
        <fullName evidence="2">Predicted protein</fullName>
    </submittedName>
</protein>
<evidence type="ECO:0000256" key="1">
    <source>
        <dbReference type="SAM" id="MobiDB-lite"/>
    </source>
</evidence>
<dbReference type="Gramene" id="Al_scaffold_0006_3016">
    <property type="protein sequence ID" value="Al_scaffold_0006_3016"/>
    <property type="gene ID" value="Al_scaffold_0006_3016"/>
</dbReference>
<sequence length="128" mass="14536">MKVSIRREEGRKEVAENNEEEGNEDDEEEGNEVEEKEDEESEDEENEDEGESSRTLRDFIEERSEEISNENRVEMVKLCAPSNLHMCESNLHMCAVKFGGKPKKMGSNSQGLSSLIGSSIIRTHTLDN</sequence>
<dbReference type="AlphaFoldDB" id="D7LX66"/>
<reference evidence="3" key="1">
    <citation type="journal article" date="2011" name="Nat. Genet.">
        <title>The Arabidopsis lyrata genome sequence and the basis of rapid genome size change.</title>
        <authorList>
            <person name="Hu T.T."/>
            <person name="Pattyn P."/>
            <person name="Bakker E.G."/>
            <person name="Cao J."/>
            <person name="Cheng J.-F."/>
            <person name="Clark R.M."/>
            <person name="Fahlgren N."/>
            <person name="Fawcett J.A."/>
            <person name="Grimwood J."/>
            <person name="Gundlach H."/>
            <person name="Haberer G."/>
            <person name="Hollister J.D."/>
            <person name="Ossowski S."/>
            <person name="Ottilar R.P."/>
            <person name="Salamov A.A."/>
            <person name="Schneeberger K."/>
            <person name="Spannagl M."/>
            <person name="Wang X."/>
            <person name="Yang L."/>
            <person name="Nasrallah M.E."/>
            <person name="Bergelson J."/>
            <person name="Carrington J.C."/>
            <person name="Gaut B.S."/>
            <person name="Schmutz J."/>
            <person name="Mayer K.F.X."/>
            <person name="Van de Peer Y."/>
            <person name="Grigoriev I.V."/>
            <person name="Nordborg M."/>
            <person name="Weigel D."/>
            <person name="Guo Y.-L."/>
        </authorList>
    </citation>
    <scope>NUCLEOTIDE SEQUENCE [LARGE SCALE GENOMIC DNA]</scope>
    <source>
        <strain evidence="3">cv. MN47</strain>
    </source>
</reference>
<gene>
    <name evidence="2" type="ORF">ARALYDRAFT_662951</name>
</gene>
<dbReference type="Proteomes" id="UP000008694">
    <property type="component" value="Unassembled WGS sequence"/>
</dbReference>
<feature type="compositionally biased region" description="Acidic residues" evidence="1">
    <location>
        <begin position="16"/>
        <end position="50"/>
    </location>
</feature>